<feature type="site" description="Transition state stabilizer" evidence="7">
    <location>
        <position position="31"/>
    </location>
</feature>
<evidence type="ECO:0000256" key="5">
    <source>
        <dbReference type="ARBA" id="ARBA00022695"/>
    </source>
</evidence>
<dbReference type="PANTHER" id="PTHR32125:SF4">
    <property type="entry name" value="2-C-METHYL-D-ERYTHRITOL 4-PHOSPHATE CYTIDYLYLTRANSFERASE, CHLOROPLASTIC"/>
    <property type="match status" value="1"/>
</dbReference>
<feature type="region of interest" description="Disordered" evidence="8">
    <location>
        <begin position="252"/>
        <end position="281"/>
    </location>
</feature>
<dbReference type="NCBIfam" id="TIGR00453">
    <property type="entry name" value="ispD"/>
    <property type="match status" value="1"/>
</dbReference>
<evidence type="ECO:0000256" key="6">
    <source>
        <dbReference type="ARBA" id="ARBA00023229"/>
    </source>
</evidence>
<evidence type="ECO:0000256" key="2">
    <source>
        <dbReference type="ARBA" id="ARBA00004787"/>
    </source>
</evidence>
<keyword evidence="4 7" id="KW-0808">Transferase</keyword>
<gene>
    <name evidence="7 9" type="primary">ispD</name>
    <name evidence="9" type="ORF">GCM10011612_03510</name>
</gene>
<comment type="function">
    <text evidence="7">Catalyzes the formation of 4-diphosphocytidyl-2-C-methyl-D-erythritol from CTP and 2-C-methyl-D-erythritol 4-phosphate (MEP).</text>
</comment>
<protein>
    <recommendedName>
        <fullName evidence="7">2-C-methyl-D-erythritol 4-phosphate cytidylyltransferase</fullName>
        <ecNumber evidence="7">2.7.7.60</ecNumber>
    </recommendedName>
    <alternativeName>
        <fullName evidence="7">4-diphosphocytidyl-2C-methyl-D-erythritol synthase</fullName>
    </alternativeName>
    <alternativeName>
        <fullName evidence="7">MEP cytidylyltransferase</fullName>
        <shortName evidence="7">MCT</shortName>
    </alternativeName>
</protein>
<evidence type="ECO:0000256" key="1">
    <source>
        <dbReference type="ARBA" id="ARBA00001282"/>
    </source>
</evidence>
<keyword evidence="6 7" id="KW-0414">Isoprene biosynthesis</keyword>
<dbReference type="InterPro" id="IPR001228">
    <property type="entry name" value="IspD"/>
</dbReference>
<dbReference type="Gene3D" id="3.90.550.10">
    <property type="entry name" value="Spore Coat Polysaccharide Biosynthesis Protein SpsA, Chain A"/>
    <property type="match status" value="1"/>
</dbReference>
<reference evidence="9" key="1">
    <citation type="journal article" date="2014" name="Int. J. Syst. Evol. Microbiol.">
        <title>Complete genome sequence of Corynebacterium casei LMG S-19264T (=DSM 44701T), isolated from a smear-ripened cheese.</title>
        <authorList>
            <consortium name="US DOE Joint Genome Institute (JGI-PGF)"/>
            <person name="Walter F."/>
            <person name="Albersmeier A."/>
            <person name="Kalinowski J."/>
            <person name="Ruckert C."/>
        </authorList>
    </citation>
    <scope>NUCLEOTIDE SEQUENCE</scope>
    <source>
        <strain evidence="9">CGMCC 4.7372</strain>
    </source>
</reference>
<evidence type="ECO:0000256" key="8">
    <source>
        <dbReference type="SAM" id="MobiDB-lite"/>
    </source>
</evidence>
<evidence type="ECO:0000313" key="10">
    <source>
        <dbReference type="Proteomes" id="UP000614239"/>
    </source>
</evidence>
<dbReference type="PROSITE" id="PS01295">
    <property type="entry name" value="ISPD"/>
    <property type="match status" value="1"/>
</dbReference>
<dbReference type="EC" id="2.7.7.60" evidence="7"/>
<feature type="site" description="Transition state stabilizer" evidence="7">
    <location>
        <position position="24"/>
    </location>
</feature>
<comment type="pathway">
    <text evidence="2 7">Isoprenoid biosynthesis; isopentenyl diphosphate biosynthesis via DXP pathway; isopentenyl diphosphate from 1-deoxy-D-xylulose 5-phosphate: step 2/6.</text>
</comment>
<organism evidence="9 10">
    <name type="scientific">Actinomyces gaoshouyii</name>
    <dbReference type="NCBI Taxonomy" id="1960083"/>
    <lineage>
        <taxon>Bacteria</taxon>
        <taxon>Bacillati</taxon>
        <taxon>Actinomycetota</taxon>
        <taxon>Actinomycetes</taxon>
        <taxon>Actinomycetales</taxon>
        <taxon>Actinomycetaceae</taxon>
        <taxon>Actinomyces</taxon>
    </lineage>
</organism>
<name>A0A8H9H9W8_9ACTO</name>
<dbReference type="HAMAP" id="MF_00108">
    <property type="entry name" value="IspD"/>
    <property type="match status" value="1"/>
</dbReference>
<dbReference type="RefSeq" id="WP_095532454.1">
    <property type="nucleotide sequence ID" value="NZ_BMNJ01000001.1"/>
</dbReference>
<dbReference type="PANTHER" id="PTHR32125">
    <property type="entry name" value="2-C-METHYL-D-ERYTHRITOL 4-PHOSPHATE CYTIDYLYLTRANSFERASE, CHLOROPLASTIC"/>
    <property type="match status" value="1"/>
</dbReference>
<proteinExistence type="inferred from homology"/>
<dbReference type="GO" id="GO:0050518">
    <property type="term" value="F:2-C-methyl-D-erythritol 4-phosphate cytidylyltransferase activity"/>
    <property type="evidence" value="ECO:0007669"/>
    <property type="project" value="UniProtKB-UniRule"/>
</dbReference>
<comment type="similarity">
    <text evidence="3 7">Belongs to the IspD/TarI cytidylyltransferase family. IspD subfamily.</text>
</comment>
<feature type="site" description="Positions MEP for the nucleophilic attack" evidence="7">
    <location>
        <position position="168"/>
    </location>
</feature>
<comment type="caution">
    <text evidence="9">The sequence shown here is derived from an EMBL/GenBank/DDBJ whole genome shotgun (WGS) entry which is preliminary data.</text>
</comment>
<dbReference type="InterPro" id="IPR050088">
    <property type="entry name" value="IspD/TarI_cytidylyltransf_bact"/>
</dbReference>
<sequence>MTAAAPEALCPVIAVVTAAGSGSRLGAELPKALVPLAGQSLVRRAVHGLLASGALERVVVTAPEGRIEEFRREVADLGAVEVVAGSAASRQASVALGLEAALRAQPDAALILVHDAARALTPPDVIRRVVAALREGHKAVIPVMPVTDTIKEVRPGEAIEPIVATADRARLRAVQTPQGFTRETLLAAHRAGAQRAVGEGLAASDDAGLVEAMGVDVVAVAGDARALKVTTRFDLLLVEALLAAEESASAQRGRARAGAGMTNRTVSHLCSRGEQSGGLTP</sequence>
<evidence type="ECO:0000313" key="9">
    <source>
        <dbReference type="EMBL" id="GGO95509.1"/>
    </source>
</evidence>
<dbReference type="Proteomes" id="UP000614239">
    <property type="component" value="Unassembled WGS sequence"/>
</dbReference>
<dbReference type="InterPro" id="IPR018294">
    <property type="entry name" value="ISPD_synthase_CS"/>
</dbReference>
<dbReference type="EMBL" id="BMNJ01000001">
    <property type="protein sequence ID" value="GGO95509.1"/>
    <property type="molecule type" value="Genomic_DNA"/>
</dbReference>
<comment type="catalytic activity">
    <reaction evidence="1 7">
        <text>2-C-methyl-D-erythritol 4-phosphate + CTP + H(+) = 4-CDP-2-C-methyl-D-erythritol + diphosphate</text>
        <dbReference type="Rhea" id="RHEA:13429"/>
        <dbReference type="ChEBI" id="CHEBI:15378"/>
        <dbReference type="ChEBI" id="CHEBI:33019"/>
        <dbReference type="ChEBI" id="CHEBI:37563"/>
        <dbReference type="ChEBI" id="CHEBI:57823"/>
        <dbReference type="ChEBI" id="CHEBI:58262"/>
        <dbReference type="EC" id="2.7.7.60"/>
    </reaction>
</comment>
<evidence type="ECO:0000256" key="7">
    <source>
        <dbReference type="HAMAP-Rule" id="MF_00108"/>
    </source>
</evidence>
<dbReference type="Pfam" id="PF01128">
    <property type="entry name" value="IspD"/>
    <property type="match status" value="1"/>
</dbReference>
<keyword evidence="10" id="KW-1185">Reference proteome</keyword>
<dbReference type="SUPFAM" id="SSF53448">
    <property type="entry name" value="Nucleotide-diphospho-sugar transferases"/>
    <property type="match status" value="1"/>
</dbReference>
<dbReference type="InterPro" id="IPR029044">
    <property type="entry name" value="Nucleotide-diphossugar_trans"/>
</dbReference>
<keyword evidence="5 7" id="KW-0548">Nucleotidyltransferase</keyword>
<reference evidence="9" key="2">
    <citation type="submission" date="2020-09" db="EMBL/GenBank/DDBJ databases">
        <authorList>
            <person name="Sun Q."/>
            <person name="Zhou Y."/>
        </authorList>
    </citation>
    <scope>NUCLEOTIDE SEQUENCE</scope>
    <source>
        <strain evidence="9">CGMCC 4.7372</strain>
    </source>
</reference>
<evidence type="ECO:0000256" key="4">
    <source>
        <dbReference type="ARBA" id="ARBA00022679"/>
    </source>
</evidence>
<feature type="site" description="Positions MEP for the nucleophilic attack" evidence="7">
    <location>
        <position position="228"/>
    </location>
</feature>
<dbReference type="GO" id="GO:0019288">
    <property type="term" value="P:isopentenyl diphosphate biosynthetic process, methylerythritol 4-phosphate pathway"/>
    <property type="evidence" value="ECO:0007669"/>
    <property type="project" value="UniProtKB-UniRule"/>
</dbReference>
<dbReference type="OrthoDB" id="9802561at2"/>
<evidence type="ECO:0000256" key="3">
    <source>
        <dbReference type="ARBA" id="ARBA00009789"/>
    </source>
</evidence>
<dbReference type="CDD" id="cd02516">
    <property type="entry name" value="CDP-ME_synthetase"/>
    <property type="match status" value="1"/>
</dbReference>
<accession>A0A8H9H9W8</accession>
<feature type="compositionally biased region" description="Polar residues" evidence="8">
    <location>
        <begin position="262"/>
        <end position="281"/>
    </location>
</feature>
<dbReference type="InterPro" id="IPR034683">
    <property type="entry name" value="IspD/TarI"/>
</dbReference>
<dbReference type="FunFam" id="3.90.550.10:FF:000003">
    <property type="entry name" value="2-C-methyl-D-erythritol 4-phosphate cytidylyltransferase"/>
    <property type="match status" value="1"/>
</dbReference>
<dbReference type="UniPathway" id="UPA00056">
    <property type="reaction ID" value="UER00093"/>
</dbReference>
<dbReference type="AlphaFoldDB" id="A0A8H9H9W8"/>